<evidence type="ECO:0000256" key="3">
    <source>
        <dbReference type="ARBA" id="ARBA00019125"/>
    </source>
</evidence>
<dbReference type="GO" id="GO:0005737">
    <property type="term" value="C:cytoplasm"/>
    <property type="evidence" value="ECO:0007669"/>
    <property type="project" value="TreeGrafter"/>
</dbReference>
<evidence type="ECO:0000259" key="8">
    <source>
        <dbReference type="Pfam" id="PF00441"/>
    </source>
</evidence>
<dbReference type="InterPro" id="IPR006091">
    <property type="entry name" value="Acyl-CoA_Oxase/DH_mid-dom"/>
</dbReference>
<comment type="cofactor">
    <cofactor evidence="1 7">
        <name>FAD</name>
        <dbReference type="ChEBI" id="CHEBI:57692"/>
    </cofactor>
</comment>
<dbReference type="InterPro" id="IPR037069">
    <property type="entry name" value="AcylCoA_DH/ox_N_sf"/>
</dbReference>
<sequence length="501" mass="56117">MVVPTKKRIKIPFKRKRLDFKKKRDNFQSWIEKGKKFQFESDPFGNKTERSTTLQSTAFHIRTFLTVEDSIRILHTELCPKTDFEAEPENQIQSSAIQAGLSGTVQFRPRCTIKMEFALSSEQKELRDLARKFAKEEIRPKAEHHDHTGEYPLAVLKKAWEIGLMNIHIEPRFNGAGMQELDDVIIGEELFWGCSAMATAILANNLALAPVLLGANDRIKKEFVQPMTEEFKLAAYAVTEPGAGSDVAAIRTSAKKVGDEYIINGSKMWITNAGYADWFFVLTKTDPSAGHKGITGFIVDSKTPGIIMGKKEINMGQKCSDTRGITFEDVKVPAWQMIGREGEGFKIAMGAFDHTRPGVAIGAVGVARAAMEHSIQYANTRNTFGRPIMENQGISFMIAEMARDIEAGRLLCYQAAWMIDNGFRNTYQASIAKMFCADMCMRICTDAVQVLGGYGFNTEYPVEKLMRDAKIFQIYEGTSQIQRMIVSRFLADGKGIEGPNF</sequence>
<reference evidence="11 12" key="1">
    <citation type="submission" date="2013-01" db="EMBL/GenBank/DDBJ databases">
        <authorList>
            <person name="Harkins D.M."/>
            <person name="Durkin A.S."/>
            <person name="Brinkac L.M."/>
            <person name="Haft D.H."/>
            <person name="Selengut J.D."/>
            <person name="Sanka R."/>
            <person name="DePew J."/>
            <person name="Purushe J."/>
            <person name="Galloway R.L."/>
            <person name="Vinetz J.M."/>
            <person name="Sutton G.G."/>
            <person name="Nierman W.C."/>
            <person name="Fouts D.E."/>
        </authorList>
    </citation>
    <scope>NUCLEOTIDE SEQUENCE [LARGE SCALE GENOMIC DNA]</scope>
    <source>
        <strain evidence="11 12">Nikolaevo</strain>
    </source>
</reference>
<keyword evidence="4 7" id="KW-0285">Flavoprotein</keyword>
<dbReference type="Gene3D" id="1.10.540.10">
    <property type="entry name" value="Acyl-CoA dehydrogenase/oxidase, N-terminal domain"/>
    <property type="match status" value="1"/>
</dbReference>
<dbReference type="GO" id="GO:0003995">
    <property type="term" value="F:acyl-CoA dehydrogenase activity"/>
    <property type="evidence" value="ECO:0007669"/>
    <property type="project" value="InterPro"/>
</dbReference>
<evidence type="ECO:0000259" key="9">
    <source>
        <dbReference type="Pfam" id="PF02770"/>
    </source>
</evidence>
<dbReference type="Pfam" id="PF00441">
    <property type="entry name" value="Acyl-CoA_dh_1"/>
    <property type="match status" value="1"/>
</dbReference>
<dbReference type="EMBL" id="ANCE01000117">
    <property type="protein sequence ID" value="EMK23988.1"/>
    <property type="molecule type" value="Genomic_DNA"/>
</dbReference>
<evidence type="ECO:0000256" key="5">
    <source>
        <dbReference type="ARBA" id="ARBA00022827"/>
    </source>
</evidence>
<dbReference type="SUPFAM" id="SSF56645">
    <property type="entry name" value="Acyl-CoA dehydrogenase NM domain-like"/>
    <property type="match status" value="1"/>
</dbReference>
<dbReference type="Gene3D" id="1.20.140.10">
    <property type="entry name" value="Butyryl-CoA Dehydrogenase, subunit A, domain 3"/>
    <property type="match status" value="1"/>
</dbReference>
<dbReference type="GO" id="GO:0050660">
    <property type="term" value="F:flavin adenine dinucleotide binding"/>
    <property type="evidence" value="ECO:0007669"/>
    <property type="project" value="InterPro"/>
</dbReference>
<dbReference type="PANTHER" id="PTHR48083">
    <property type="entry name" value="MEDIUM-CHAIN SPECIFIC ACYL-COA DEHYDROGENASE, MITOCHONDRIAL-RELATED"/>
    <property type="match status" value="1"/>
</dbReference>
<dbReference type="PATRIC" id="fig|1240687.3.peg.2515"/>
<name>M6F5F7_9LEPT</name>
<dbReference type="InterPro" id="IPR013786">
    <property type="entry name" value="AcylCoA_DH/ox_N"/>
</dbReference>
<evidence type="ECO:0000256" key="2">
    <source>
        <dbReference type="ARBA" id="ARBA00009347"/>
    </source>
</evidence>
<dbReference type="PROSITE" id="PS00073">
    <property type="entry name" value="ACYL_COA_DH_2"/>
    <property type="match status" value="1"/>
</dbReference>
<dbReference type="InterPro" id="IPR046373">
    <property type="entry name" value="Acyl-CoA_Oxase/DH_mid-dom_sf"/>
</dbReference>
<evidence type="ECO:0000256" key="1">
    <source>
        <dbReference type="ARBA" id="ARBA00001974"/>
    </source>
</evidence>
<proteinExistence type="inferred from homology"/>
<organism evidence="11 12">
    <name type="scientific">Leptospira kirschneri serovar Bulgarica str. Nikolaevo</name>
    <dbReference type="NCBI Taxonomy" id="1240687"/>
    <lineage>
        <taxon>Bacteria</taxon>
        <taxon>Pseudomonadati</taxon>
        <taxon>Spirochaetota</taxon>
        <taxon>Spirochaetia</taxon>
        <taxon>Leptospirales</taxon>
        <taxon>Leptospiraceae</taxon>
        <taxon>Leptospira</taxon>
    </lineage>
</organism>
<keyword evidence="6 7" id="KW-0560">Oxidoreductase</keyword>
<protein>
    <recommendedName>
        <fullName evidence="3">Medium-chain specific acyl-CoA dehydrogenase, mitochondrial</fullName>
    </recommendedName>
</protein>
<dbReference type="Gene3D" id="2.40.110.10">
    <property type="entry name" value="Butyryl-CoA Dehydrogenase, subunit A, domain 2"/>
    <property type="match status" value="1"/>
</dbReference>
<dbReference type="InterPro" id="IPR006089">
    <property type="entry name" value="Acyl-CoA_DH_CS"/>
</dbReference>
<dbReference type="InterPro" id="IPR050741">
    <property type="entry name" value="Acyl-CoA_dehydrogenase"/>
</dbReference>
<dbReference type="PANTHER" id="PTHR48083:SF2">
    <property type="entry name" value="MEDIUM-CHAIN SPECIFIC ACYL-COA DEHYDROGENASE, MITOCHONDRIAL"/>
    <property type="match status" value="1"/>
</dbReference>
<comment type="caution">
    <text evidence="11">The sequence shown here is derived from an EMBL/GenBank/DDBJ whole genome shotgun (WGS) entry which is preliminary data.</text>
</comment>
<dbReference type="Proteomes" id="UP000011980">
    <property type="component" value="Unassembled WGS sequence"/>
</dbReference>
<dbReference type="InterPro" id="IPR009075">
    <property type="entry name" value="AcylCo_DH/oxidase_C"/>
</dbReference>
<evidence type="ECO:0000313" key="11">
    <source>
        <dbReference type="EMBL" id="EMK23988.1"/>
    </source>
</evidence>
<keyword evidence="5 7" id="KW-0274">FAD</keyword>
<feature type="domain" description="Acyl-CoA oxidase/dehydrogenase middle" evidence="9">
    <location>
        <begin position="235"/>
        <end position="330"/>
    </location>
</feature>
<evidence type="ECO:0000256" key="6">
    <source>
        <dbReference type="ARBA" id="ARBA00023002"/>
    </source>
</evidence>
<dbReference type="FunFam" id="1.20.140.10:FF:000011">
    <property type="entry name" value="Medium-chain specific acyl-CoA dehydrogenase, mitochondrial"/>
    <property type="match status" value="1"/>
</dbReference>
<feature type="domain" description="Acyl-CoA dehydrogenase/oxidase N-terminal" evidence="10">
    <location>
        <begin position="121"/>
        <end position="229"/>
    </location>
</feature>
<dbReference type="FunFam" id="2.40.110.10:FF:000001">
    <property type="entry name" value="Acyl-CoA dehydrogenase, mitochondrial"/>
    <property type="match status" value="1"/>
</dbReference>
<dbReference type="InterPro" id="IPR036250">
    <property type="entry name" value="AcylCo_DH-like_C"/>
</dbReference>
<dbReference type="Pfam" id="PF02771">
    <property type="entry name" value="Acyl-CoA_dh_N"/>
    <property type="match status" value="1"/>
</dbReference>
<gene>
    <name evidence="11" type="ORF">LEP1GSC008_3358</name>
</gene>
<evidence type="ECO:0000256" key="4">
    <source>
        <dbReference type="ARBA" id="ARBA00022630"/>
    </source>
</evidence>
<comment type="similarity">
    <text evidence="2 7">Belongs to the acyl-CoA dehydrogenase family.</text>
</comment>
<dbReference type="Pfam" id="PF02770">
    <property type="entry name" value="Acyl-CoA_dh_M"/>
    <property type="match status" value="1"/>
</dbReference>
<dbReference type="AlphaFoldDB" id="M6F5F7"/>
<accession>M6F5F7</accession>
<dbReference type="PROSITE" id="PS00072">
    <property type="entry name" value="ACYL_COA_DH_1"/>
    <property type="match status" value="1"/>
</dbReference>
<evidence type="ECO:0000259" key="10">
    <source>
        <dbReference type="Pfam" id="PF02771"/>
    </source>
</evidence>
<evidence type="ECO:0000256" key="7">
    <source>
        <dbReference type="RuleBase" id="RU362125"/>
    </source>
</evidence>
<dbReference type="SUPFAM" id="SSF47203">
    <property type="entry name" value="Acyl-CoA dehydrogenase C-terminal domain-like"/>
    <property type="match status" value="1"/>
</dbReference>
<dbReference type="InterPro" id="IPR009100">
    <property type="entry name" value="AcylCoA_DH/oxidase_NM_dom_sf"/>
</dbReference>
<feature type="domain" description="Acyl-CoA dehydrogenase/oxidase C-terminal" evidence="8">
    <location>
        <begin position="342"/>
        <end position="490"/>
    </location>
</feature>
<evidence type="ECO:0000313" key="12">
    <source>
        <dbReference type="Proteomes" id="UP000011980"/>
    </source>
</evidence>